<comment type="catalytic activity">
    <reaction evidence="4">
        <text>uridine(516) in 16S rRNA = pseudouridine(516) in 16S rRNA</text>
        <dbReference type="Rhea" id="RHEA:38867"/>
        <dbReference type="Rhea" id="RHEA-COMP:10089"/>
        <dbReference type="Rhea" id="RHEA-COMP:10090"/>
        <dbReference type="ChEBI" id="CHEBI:65314"/>
        <dbReference type="ChEBI" id="CHEBI:65315"/>
        <dbReference type="EC" id="5.4.99.19"/>
    </reaction>
</comment>
<evidence type="ECO:0000256" key="6">
    <source>
        <dbReference type="PROSITE-ProRule" id="PRU00182"/>
    </source>
</evidence>
<evidence type="ECO:0000313" key="10">
    <source>
        <dbReference type="Proteomes" id="UP001595840"/>
    </source>
</evidence>
<dbReference type="InterPro" id="IPR000748">
    <property type="entry name" value="PsdUridine_synth_RsuA/RluB/E/F"/>
</dbReference>
<dbReference type="Gene3D" id="3.30.70.1560">
    <property type="entry name" value="Alpha-L RNA-binding motif"/>
    <property type="match status" value="1"/>
</dbReference>
<dbReference type="InterPro" id="IPR006145">
    <property type="entry name" value="PsdUridine_synth_RsuA/RluA"/>
</dbReference>
<evidence type="ECO:0000259" key="8">
    <source>
        <dbReference type="SMART" id="SM00363"/>
    </source>
</evidence>
<organism evidence="9 10">
    <name type="scientific">Simiduia curdlanivorans</name>
    <dbReference type="NCBI Taxonomy" id="1492769"/>
    <lineage>
        <taxon>Bacteria</taxon>
        <taxon>Pseudomonadati</taxon>
        <taxon>Pseudomonadota</taxon>
        <taxon>Gammaproteobacteria</taxon>
        <taxon>Cellvibrionales</taxon>
        <taxon>Cellvibrionaceae</taxon>
        <taxon>Simiduia</taxon>
    </lineage>
</organism>
<dbReference type="Gene3D" id="3.30.70.580">
    <property type="entry name" value="Pseudouridine synthase I, catalytic domain, N-terminal subdomain"/>
    <property type="match status" value="1"/>
</dbReference>
<name>A0ABV8V5Y5_9GAMM</name>
<dbReference type="SUPFAM" id="SSF55174">
    <property type="entry name" value="Alpha-L RNA-binding motif"/>
    <property type="match status" value="1"/>
</dbReference>
<dbReference type="InterPro" id="IPR050343">
    <property type="entry name" value="RsuA_PseudoU_synthase"/>
</dbReference>
<comment type="similarity">
    <text evidence="1 7">Belongs to the pseudouridine synthase RsuA family.</text>
</comment>
<dbReference type="PANTHER" id="PTHR47683">
    <property type="entry name" value="PSEUDOURIDINE SYNTHASE FAMILY PROTEIN-RELATED"/>
    <property type="match status" value="1"/>
</dbReference>
<dbReference type="Gene3D" id="3.10.290.10">
    <property type="entry name" value="RNA-binding S4 domain"/>
    <property type="match status" value="1"/>
</dbReference>
<protein>
    <recommendedName>
        <fullName evidence="7">Pseudouridine synthase</fullName>
        <ecNumber evidence="7">5.4.99.-</ecNumber>
    </recommendedName>
</protein>
<dbReference type="EC" id="5.4.99.-" evidence="7"/>
<evidence type="ECO:0000256" key="2">
    <source>
        <dbReference type="ARBA" id="ARBA00022884"/>
    </source>
</evidence>
<dbReference type="Pfam" id="PF00849">
    <property type="entry name" value="PseudoU_synth_2"/>
    <property type="match status" value="1"/>
</dbReference>
<dbReference type="InterPro" id="IPR002942">
    <property type="entry name" value="S4_RNA-bd"/>
</dbReference>
<dbReference type="InterPro" id="IPR020094">
    <property type="entry name" value="TruA/RsuA/RluB/E/F_N"/>
</dbReference>
<dbReference type="InterPro" id="IPR036986">
    <property type="entry name" value="S4_RNA-bd_sf"/>
</dbReference>
<dbReference type="PROSITE" id="PS50889">
    <property type="entry name" value="S4"/>
    <property type="match status" value="1"/>
</dbReference>
<evidence type="ECO:0000256" key="1">
    <source>
        <dbReference type="ARBA" id="ARBA00008348"/>
    </source>
</evidence>
<evidence type="ECO:0000256" key="5">
    <source>
        <dbReference type="ARBA" id="ARBA00037590"/>
    </source>
</evidence>
<evidence type="ECO:0000256" key="7">
    <source>
        <dbReference type="RuleBase" id="RU003887"/>
    </source>
</evidence>
<sequence>MRSKRDRLDRHLKKVLSISRVETQQLLAKGEIFLDGQRATDIQQLVGEFTQVVVAGRVLQNKLPRYIQLHKPQGVVSATRDDKHQTVIDLIAADFAEQLHLVGRLDFNSTGLVLLTTDGRWSRRLTEPAAGVEKHYRVTLDKPITPEIVEAFERGLYFSFENIITRPVRTAFTDPLCVDIFLHEGRYHQIKRMFGHFQITVLSLHRLAIGNVVLDSELAEGEWRELSQDEVFRSVI</sequence>
<dbReference type="SUPFAM" id="SSF55120">
    <property type="entry name" value="Pseudouridine synthase"/>
    <property type="match status" value="1"/>
</dbReference>
<dbReference type="Proteomes" id="UP001595840">
    <property type="component" value="Unassembled WGS sequence"/>
</dbReference>
<keyword evidence="2 6" id="KW-0694">RNA-binding</keyword>
<comment type="function">
    <text evidence="5">Responsible for synthesis of pseudouridine from uracil-516 in 16S ribosomal RNA.</text>
</comment>
<gene>
    <name evidence="9" type="ORF">ACFOX3_09795</name>
</gene>
<evidence type="ECO:0000256" key="3">
    <source>
        <dbReference type="ARBA" id="ARBA00023235"/>
    </source>
</evidence>
<reference evidence="10" key="1">
    <citation type="journal article" date="2019" name="Int. J. Syst. Evol. Microbiol.">
        <title>The Global Catalogue of Microorganisms (GCM) 10K type strain sequencing project: providing services to taxonomists for standard genome sequencing and annotation.</title>
        <authorList>
            <consortium name="The Broad Institute Genomics Platform"/>
            <consortium name="The Broad Institute Genome Sequencing Center for Infectious Disease"/>
            <person name="Wu L."/>
            <person name="Ma J."/>
        </authorList>
    </citation>
    <scope>NUCLEOTIDE SEQUENCE [LARGE SCALE GENOMIC DNA]</scope>
    <source>
        <strain evidence="10">CECT 8570</strain>
    </source>
</reference>
<accession>A0ABV8V5Y5</accession>
<evidence type="ECO:0000313" key="9">
    <source>
        <dbReference type="EMBL" id="MFC4362598.1"/>
    </source>
</evidence>
<dbReference type="InterPro" id="IPR042092">
    <property type="entry name" value="PsdUridine_s_RsuA/RluB/E/F_cat"/>
</dbReference>
<dbReference type="EMBL" id="JBHSCX010000007">
    <property type="protein sequence ID" value="MFC4362598.1"/>
    <property type="molecule type" value="Genomic_DNA"/>
</dbReference>
<comment type="caution">
    <text evidence="9">The sequence shown here is derived from an EMBL/GenBank/DDBJ whole genome shotgun (WGS) entry which is preliminary data.</text>
</comment>
<dbReference type="SMART" id="SM00363">
    <property type="entry name" value="S4"/>
    <property type="match status" value="1"/>
</dbReference>
<dbReference type="PROSITE" id="PS01149">
    <property type="entry name" value="PSI_RSU"/>
    <property type="match status" value="1"/>
</dbReference>
<dbReference type="InterPro" id="IPR018496">
    <property type="entry name" value="PsdUridine_synth_RsuA/RluB_CS"/>
</dbReference>
<dbReference type="CDD" id="cd02553">
    <property type="entry name" value="PseudoU_synth_RsuA"/>
    <property type="match status" value="1"/>
</dbReference>
<dbReference type="NCBIfam" id="TIGR00093">
    <property type="entry name" value="pseudouridine synthase"/>
    <property type="match status" value="1"/>
</dbReference>
<dbReference type="GO" id="GO:0016853">
    <property type="term" value="F:isomerase activity"/>
    <property type="evidence" value="ECO:0007669"/>
    <property type="project" value="UniProtKB-KW"/>
</dbReference>
<keyword evidence="3 7" id="KW-0413">Isomerase</keyword>
<dbReference type="PANTHER" id="PTHR47683:SF4">
    <property type="entry name" value="PSEUDOURIDINE SYNTHASE"/>
    <property type="match status" value="1"/>
</dbReference>
<feature type="domain" description="RNA-binding S4" evidence="8">
    <location>
        <begin position="6"/>
        <end position="64"/>
    </location>
</feature>
<evidence type="ECO:0000256" key="4">
    <source>
        <dbReference type="ARBA" id="ARBA00036749"/>
    </source>
</evidence>
<dbReference type="RefSeq" id="WP_290265470.1">
    <property type="nucleotide sequence ID" value="NZ_JAUFQG010000006.1"/>
</dbReference>
<dbReference type="InterPro" id="IPR020103">
    <property type="entry name" value="PsdUridine_synth_cat_dom_sf"/>
</dbReference>
<keyword evidence="10" id="KW-1185">Reference proteome</keyword>
<proteinExistence type="inferred from homology"/>